<name>A0ACC2J2D3_9PEZI</name>
<comment type="caution">
    <text evidence="1">The sequence shown here is derived from an EMBL/GenBank/DDBJ whole genome shotgun (WGS) entry which is preliminary data.</text>
</comment>
<gene>
    <name evidence="1" type="ORF">ONZ43_g1994</name>
</gene>
<reference evidence="1" key="1">
    <citation type="submission" date="2022-11" db="EMBL/GenBank/DDBJ databases">
        <title>Genome Sequence of Nemania bipapillata.</title>
        <authorList>
            <person name="Buettner E."/>
        </authorList>
    </citation>
    <scope>NUCLEOTIDE SEQUENCE</scope>
    <source>
        <strain evidence="1">CP14</strain>
    </source>
</reference>
<dbReference type="Proteomes" id="UP001153334">
    <property type="component" value="Unassembled WGS sequence"/>
</dbReference>
<organism evidence="1 2">
    <name type="scientific">Nemania bipapillata</name>
    <dbReference type="NCBI Taxonomy" id="110536"/>
    <lineage>
        <taxon>Eukaryota</taxon>
        <taxon>Fungi</taxon>
        <taxon>Dikarya</taxon>
        <taxon>Ascomycota</taxon>
        <taxon>Pezizomycotina</taxon>
        <taxon>Sordariomycetes</taxon>
        <taxon>Xylariomycetidae</taxon>
        <taxon>Xylariales</taxon>
        <taxon>Xylariaceae</taxon>
        <taxon>Nemania</taxon>
    </lineage>
</organism>
<evidence type="ECO:0000313" key="1">
    <source>
        <dbReference type="EMBL" id="KAJ8121592.1"/>
    </source>
</evidence>
<protein>
    <submittedName>
        <fullName evidence="1">Uncharacterized protein</fullName>
    </submittedName>
</protein>
<proteinExistence type="predicted"/>
<evidence type="ECO:0000313" key="2">
    <source>
        <dbReference type="Proteomes" id="UP001153334"/>
    </source>
</evidence>
<keyword evidence="2" id="KW-1185">Reference proteome</keyword>
<dbReference type="EMBL" id="JAPESX010000384">
    <property type="protein sequence ID" value="KAJ8121592.1"/>
    <property type="molecule type" value="Genomic_DNA"/>
</dbReference>
<accession>A0ACC2J2D3</accession>
<sequence length="389" mass="44243">MLAVLSAKNDFNLQRVTTFTRAVDPEGNRTLGLITKPDTLDPGSASELSYLELAQNKDVTFRLGWHVLCNRSFHNMDTTDKERDKAENEFFNQGNILDDHIRNQFPEVQREINIQLNDCQEEFEKLGPSLRSPAEQRAYLIEASRQVTDIVEAAIEGNYQQHALLRGETGAPWRLRARIQNSLAMFAKTMGAHGQAQKIVDSVSEAESADVKIIERDGYLEEVRDVMLRHAITYNHYLTETFQAKQSERQKQRLIRALREFEGDVTVSEVLACMSDGDWDEFAEVTEPDMDTVACLSAMDWMEAYYKVALKQFVDNFSCLVIENCLVTKFKGLFTIKMINAMSDETLESVVGEKHEIAAQRAILEDKQRVLEAGLKELKNFLNDSGISN</sequence>